<comment type="caution">
    <text evidence="2">The sequence shown here is derived from an EMBL/GenBank/DDBJ whole genome shotgun (WGS) entry which is preliminary data.</text>
</comment>
<feature type="region of interest" description="Disordered" evidence="1">
    <location>
        <begin position="591"/>
        <end position="616"/>
    </location>
</feature>
<feature type="region of interest" description="Disordered" evidence="1">
    <location>
        <begin position="423"/>
        <end position="460"/>
    </location>
</feature>
<sequence length="616" mass="69748">MGSKEVSNFVPEVNTATPKDLVGPSHASEATQVEDQEVEMGNIPQSYAVPTTPHIRIHKDHPIEHAIGEVQSSVQIRRMTTSYSEQGFLSSNNMKGTDSSDLHKCPFLLFPLSRRTKKSSISLLLYPAWVEAMQEELLQFKLQKVWILVDLPKGHKAIGPTEKKAIFFIQDNMSNEILRKYNYIDVKSASTPIDLENLWFNIGDALMLYEHLYRSMIGSLMYLIASRPDIMFAVCACARFQVSPKTSHLLAVKRIFRYLKGKPSLGLWYSKDSPLELVAYTDSDYAGSYSDRKLTIGVFTMSYRHQELTSPEQTATGKDFSNPLIVDSLLKTITDEASTDTDGEVTITAIIDGQSKTITEASLRRHLKLEDHDDMQKKQLKTHSITYPVPSLNNKVFSNMRRLTKGYIGVEIRLFPTMLTLPTPSSSPTRITSSPSLSSAPSTEPTFEPQPSPDAESMFPTPMKSPLSCCLLHMACDEVSVTKQTYSALSTKLILRIKSWSLKSRWESNTAGRVVYGRRSKKARKDKGKAIMTEPKPRIKKASSNRRDEEIARQLLALDEERVTTETKTTKDIDWNDPSVQRYWDMKNKPIVRSSSKEEQDCQHGRIKVNYEEERL</sequence>
<keyword evidence="3" id="KW-1185">Reference proteome</keyword>
<dbReference type="Proteomes" id="UP001151760">
    <property type="component" value="Unassembled WGS sequence"/>
</dbReference>
<protein>
    <recommendedName>
        <fullName evidence="4">Reverse transcriptase Ty1/copia-type domain-containing protein</fullName>
    </recommendedName>
</protein>
<reference evidence="2" key="2">
    <citation type="submission" date="2022-01" db="EMBL/GenBank/DDBJ databases">
        <authorList>
            <person name="Yamashiro T."/>
            <person name="Shiraishi A."/>
            <person name="Satake H."/>
            <person name="Nakayama K."/>
        </authorList>
    </citation>
    <scope>NUCLEOTIDE SEQUENCE</scope>
</reference>
<feature type="compositionally biased region" description="Low complexity" evidence="1">
    <location>
        <begin position="423"/>
        <end position="446"/>
    </location>
</feature>
<dbReference type="EMBL" id="BQNB010011601">
    <property type="protein sequence ID" value="GJS92714.1"/>
    <property type="molecule type" value="Genomic_DNA"/>
</dbReference>
<accession>A0ABQ4ZQZ9</accession>
<name>A0ABQ4ZQZ9_9ASTR</name>
<feature type="region of interest" description="Disordered" evidence="1">
    <location>
        <begin position="1"/>
        <end position="27"/>
    </location>
</feature>
<dbReference type="PANTHER" id="PTHR11439">
    <property type="entry name" value="GAG-POL-RELATED RETROTRANSPOSON"/>
    <property type="match status" value="1"/>
</dbReference>
<evidence type="ECO:0008006" key="4">
    <source>
        <dbReference type="Google" id="ProtNLM"/>
    </source>
</evidence>
<evidence type="ECO:0000256" key="1">
    <source>
        <dbReference type="SAM" id="MobiDB-lite"/>
    </source>
</evidence>
<evidence type="ECO:0000313" key="3">
    <source>
        <dbReference type="Proteomes" id="UP001151760"/>
    </source>
</evidence>
<feature type="compositionally biased region" description="Basic and acidic residues" evidence="1">
    <location>
        <begin position="595"/>
        <end position="616"/>
    </location>
</feature>
<proteinExistence type="predicted"/>
<reference evidence="2" key="1">
    <citation type="journal article" date="2022" name="Int. J. Mol. Sci.">
        <title>Draft Genome of Tanacetum Coccineum: Genomic Comparison of Closely Related Tanacetum-Family Plants.</title>
        <authorList>
            <person name="Yamashiro T."/>
            <person name="Shiraishi A."/>
            <person name="Nakayama K."/>
            <person name="Satake H."/>
        </authorList>
    </citation>
    <scope>NUCLEOTIDE SEQUENCE</scope>
</reference>
<organism evidence="2 3">
    <name type="scientific">Tanacetum coccineum</name>
    <dbReference type="NCBI Taxonomy" id="301880"/>
    <lineage>
        <taxon>Eukaryota</taxon>
        <taxon>Viridiplantae</taxon>
        <taxon>Streptophyta</taxon>
        <taxon>Embryophyta</taxon>
        <taxon>Tracheophyta</taxon>
        <taxon>Spermatophyta</taxon>
        <taxon>Magnoliopsida</taxon>
        <taxon>eudicotyledons</taxon>
        <taxon>Gunneridae</taxon>
        <taxon>Pentapetalae</taxon>
        <taxon>asterids</taxon>
        <taxon>campanulids</taxon>
        <taxon>Asterales</taxon>
        <taxon>Asteraceae</taxon>
        <taxon>Asteroideae</taxon>
        <taxon>Anthemideae</taxon>
        <taxon>Anthemidinae</taxon>
        <taxon>Tanacetum</taxon>
    </lineage>
</organism>
<evidence type="ECO:0000313" key="2">
    <source>
        <dbReference type="EMBL" id="GJS92714.1"/>
    </source>
</evidence>
<gene>
    <name evidence="2" type="ORF">Tco_0799682</name>
</gene>
<dbReference type="PANTHER" id="PTHR11439:SF509">
    <property type="entry name" value="RNA-DIRECTED DNA POLYMERASE"/>
    <property type="match status" value="1"/>
</dbReference>